<dbReference type="AlphaFoldDB" id="A0A382BT89"/>
<dbReference type="EMBL" id="UINC01031199">
    <property type="protein sequence ID" value="SVB16864.1"/>
    <property type="molecule type" value="Genomic_DNA"/>
</dbReference>
<gene>
    <name evidence="1" type="ORF">METZ01_LOCUS169718</name>
</gene>
<name>A0A382BT89_9ZZZZ</name>
<evidence type="ECO:0000313" key="1">
    <source>
        <dbReference type="EMBL" id="SVB16864.1"/>
    </source>
</evidence>
<proteinExistence type="predicted"/>
<reference evidence="1" key="1">
    <citation type="submission" date="2018-05" db="EMBL/GenBank/DDBJ databases">
        <authorList>
            <person name="Lanie J.A."/>
            <person name="Ng W.-L."/>
            <person name="Kazmierczak K.M."/>
            <person name="Andrzejewski T.M."/>
            <person name="Davidsen T.M."/>
            <person name="Wayne K.J."/>
            <person name="Tettelin H."/>
            <person name="Glass J.I."/>
            <person name="Rusch D."/>
            <person name="Podicherti R."/>
            <person name="Tsui H.-C.T."/>
            <person name="Winkler M.E."/>
        </authorList>
    </citation>
    <scope>NUCLEOTIDE SEQUENCE</scope>
</reference>
<feature type="non-terminal residue" evidence="1">
    <location>
        <position position="29"/>
    </location>
</feature>
<sequence length="29" mass="2876">MGATISVVGRAVYVAVGAWLLVSAATEIA</sequence>
<accession>A0A382BT89</accession>
<protein>
    <submittedName>
        <fullName evidence="1">Uncharacterized protein</fullName>
    </submittedName>
</protein>
<organism evidence="1">
    <name type="scientific">marine metagenome</name>
    <dbReference type="NCBI Taxonomy" id="408172"/>
    <lineage>
        <taxon>unclassified sequences</taxon>
        <taxon>metagenomes</taxon>
        <taxon>ecological metagenomes</taxon>
    </lineage>
</organism>